<dbReference type="Proteomes" id="UP000790377">
    <property type="component" value="Unassembled WGS sequence"/>
</dbReference>
<accession>A0ACB8AGL3</accession>
<reference evidence="1" key="1">
    <citation type="journal article" date="2021" name="New Phytol.">
        <title>Evolutionary innovations through gain and loss of genes in the ectomycorrhizal Boletales.</title>
        <authorList>
            <person name="Wu G."/>
            <person name="Miyauchi S."/>
            <person name="Morin E."/>
            <person name="Kuo A."/>
            <person name="Drula E."/>
            <person name="Varga T."/>
            <person name="Kohler A."/>
            <person name="Feng B."/>
            <person name="Cao Y."/>
            <person name="Lipzen A."/>
            <person name="Daum C."/>
            <person name="Hundley H."/>
            <person name="Pangilinan J."/>
            <person name="Johnson J."/>
            <person name="Barry K."/>
            <person name="LaButti K."/>
            <person name="Ng V."/>
            <person name="Ahrendt S."/>
            <person name="Min B."/>
            <person name="Choi I.G."/>
            <person name="Park H."/>
            <person name="Plett J.M."/>
            <person name="Magnuson J."/>
            <person name="Spatafora J.W."/>
            <person name="Nagy L.G."/>
            <person name="Henrissat B."/>
            <person name="Grigoriev I.V."/>
            <person name="Yang Z.L."/>
            <person name="Xu J."/>
            <person name="Martin F.M."/>
        </authorList>
    </citation>
    <scope>NUCLEOTIDE SEQUENCE</scope>
    <source>
        <strain evidence="1">ATCC 28755</strain>
    </source>
</reference>
<evidence type="ECO:0000313" key="2">
    <source>
        <dbReference type="Proteomes" id="UP000790377"/>
    </source>
</evidence>
<gene>
    <name evidence="1" type="ORF">BJ138DRAFT_1112229</name>
</gene>
<proteinExistence type="predicted"/>
<comment type="caution">
    <text evidence="1">The sequence shown here is derived from an EMBL/GenBank/DDBJ whole genome shotgun (WGS) entry which is preliminary data.</text>
</comment>
<organism evidence="1 2">
    <name type="scientific">Hygrophoropsis aurantiaca</name>
    <dbReference type="NCBI Taxonomy" id="72124"/>
    <lineage>
        <taxon>Eukaryota</taxon>
        <taxon>Fungi</taxon>
        <taxon>Dikarya</taxon>
        <taxon>Basidiomycota</taxon>
        <taxon>Agaricomycotina</taxon>
        <taxon>Agaricomycetes</taxon>
        <taxon>Agaricomycetidae</taxon>
        <taxon>Boletales</taxon>
        <taxon>Coniophorineae</taxon>
        <taxon>Hygrophoropsidaceae</taxon>
        <taxon>Hygrophoropsis</taxon>
    </lineage>
</organism>
<dbReference type="EMBL" id="MU267648">
    <property type="protein sequence ID" value="KAH7912600.1"/>
    <property type="molecule type" value="Genomic_DNA"/>
</dbReference>
<protein>
    <submittedName>
        <fullName evidence="1">RNA dependent RNA polymerase-domain-containing protein</fullName>
    </submittedName>
</protein>
<sequence length="1167" mass="131115">MASDLSQPPCMDINLERDVERSPTSAQVAPYLDQGSIDILHLMADRFISSGRIYGNDGLEIMDEDANHPSSDLGLHDYARHERLKADTLIPRSPSSESLSSTQSTSYSAGFEDLTEIMIQIPEELCNFGIARNSTGGSGSPTQISQVSETVSPPTGSLLSNESLILGKRKPDDTLSSVSLKKVRTNDSESSAFIIAHCPHLQGYFDAQRISFGVQWLVARLTTLDPENRIDYDQIGIPDLLKLQGTNENAAPRTTNVLRHSVPSDTAKEMRGFFAKEMAATTPWRELDQEHELAFKKPSFDGFHRQLDGWYGGKVQFTAKLKLQNENKTNKHTGNPQYRIQLNWPEIGPSTRFKRQFGSKNFFRVQISKTILNMSDNRLVDFFSQRFALCGLIYRAFFAKDNNVFMVATDELAPQMASLPFHADPRPPAFMDFLNWHNPIESNLSQSMTKWATRFALGLSNSVPGLPLEKSNIQHMADEVHNGSDMTDGCGFINKAALKTLQTIFDWDSCPTAIQCRIGGAKGLLLLHPEAAANDCDISQVWLRDSQIKVKFPADATMSAGHLTIDVLRASHLSTPSRLSAETIINLAENGVPHDSFVDLVKRDLDTIVDELLDWDGSDAMYKLWSSVARSGHVFPARLAREAGGEARAKGFRVKDAEDDVDDDLGDDLGHPHSTAWWGDEISGCPSSLEETVMAFLDAGFSPQSCPVLADKIRHIIRTSAENYVQRHRLQVPMSLVAWIVPDPTGLLAPDEIYISSRECKLLNADGTQTNIILGDVLLTRHPCKLPTDTQKVKAVEKRELRQYTDVIICPTQGMRRFADLLAGGDYDGDKAIAIWDPNIVQHFTNADLKYSTPAPDFLKDNFVKESLSAHTFWEENKHKHSELLLPLVQKFLLGGLRDTSLVGKYSNFHDLAIYLKGYNHSETIRLAYMFCHVLDASKTGLVVLPNILAKDSKNYQRRAPAWKETPAERDKQTTSNTVNPHRPRDLHNFVMDKIFDSAEAYRDIKLKRMSDVFAEKASEARDVALVKPWEDVLARARKIRDARHFESSIIDKEIELIRSHVKNMRKAHSDKVGHAHQFTNHKIEHRQDILRAIARDFALKPPIESFVFFSPDELATLKASYAYSICHVTHRFPWDVAMRELGTIKAKSLGPFKTVQLGFYERFMLK</sequence>
<evidence type="ECO:0000313" key="1">
    <source>
        <dbReference type="EMBL" id="KAH7912600.1"/>
    </source>
</evidence>
<name>A0ACB8AGL3_9AGAM</name>
<keyword evidence="2" id="KW-1185">Reference proteome</keyword>